<dbReference type="EMBL" id="KZ679018">
    <property type="protein sequence ID" value="PSS08507.1"/>
    <property type="molecule type" value="Genomic_DNA"/>
</dbReference>
<gene>
    <name evidence="2" type="ORF">M430DRAFT_186186</name>
</gene>
<keyword evidence="1" id="KW-0812">Transmembrane</keyword>
<evidence type="ECO:0000256" key="1">
    <source>
        <dbReference type="SAM" id="Phobius"/>
    </source>
</evidence>
<dbReference type="RefSeq" id="XP_024716905.1">
    <property type="nucleotide sequence ID" value="XM_024863910.1"/>
</dbReference>
<dbReference type="Proteomes" id="UP000241818">
    <property type="component" value="Unassembled WGS sequence"/>
</dbReference>
<evidence type="ECO:0000313" key="3">
    <source>
        <dbReference type="Proteomes" id="UP000241818"/>
    </source>
</evidence>
<proteinExistence type="predicted"/>
<keyword evidence="1" id="KW-0472">Membrane</keyword>
<keyword evidence="1" id="KW-1133">Transmembrane helix</keyword>
<organism evidence="2 3">
    <name type="scientific">Amorphotheca resinae ATCC 22711</name>
    <dbReference type="NCBI Taxonomy" id="857342"/>
    <lineage>
        <taxon>Eukaryota</taxon>
        <taxon>Fungi</taxon>
        <taxon>Dikarya</taxon>
        <taxon>Ascomycota</taxon>
        <taxon>Pezizomycotina</taxon>
        <taxon>Leotiomycetes</taxon>
        <taxon>Helotiales</taxon>
        <taxon>Amorphothecaceae</taxon>
        <taxon>Amorphotheca</taxon>
    </lineage>
</organism>
<keyword evidence="3" id="KW-1185">Reference proteome</keyword>
<name>A0A2T3AQG9_AMORE</name>
<accession>A0A2T3AQG9</accession>
<evidence type="ECO:0000313" key="2">
    <source>
        <dbReference type="EMBL" id="PSS08507.1"/>
    </source>
</evidence>
<dbReference type="AlphaFoldDB" id="A0A2T3AQG9"/>
<reference evidence="2 3" key="1">
    <citation type="journal article" date="2018" name="New Phytol.">
        <title>Comparative genomics and transcriptomics depict ericoid mycorrhizal fungi as versatile saprotrophs and plant mutualists.</title>
        <authorList>
            <person name="Martino E."/>
            <person name="Morin E."/>
            <person name="Grelet G.A."/>
            <person name="Kuo A."/>
            <person name="Kohler A."/>
            <person name="Daghino S."/>
            <person name="Barry K.W."/>
            <person name="Cichocki N."/>
            <person name="Clum A."/>
            <person name="Dockter R.B."/>
            <person name="Hainaut M."/>
            <person name="Kuo R.C."/>
            <person name="LaButti K."/>
            <person name="Lindahl B.D."/>
            <person name="Lindquist E.A."/>
            <person name="Lipzen A."/>
            <person name="Khouja H.R."/>
            <person name="Magnuson J."/>
            <person name="Murat C."/>
            <person name="Ohm R.A."/>
            <person name="Singer S.W."/>
            <person name="Spatafora J.W."/>
            <person name="Wang M."/>
            <person name="Veneault-Fourrey C."/>
            <person name="Henrissat B."/>
            <person name="Grigoriev I.V."/>
            <person name="Martin F.M."/>
            <person name="Perotto S."/>
        </authorList>
    </citation>
    <scope>NUCLEOTIDE SEQUENCE [LARGE SCALE GENOMIC DNA]</scope>
    <source>
        <strain evidence="2 3">ATCC 22711</strain>
    </source>
</reference>
<sequence>MRPDAPSPRVPVSVASWPASARADQWHRTTESPARLPGTLRRFPGFNVGVSSAGPATGHCRANDLQSHIGCSCIFFFLFLFRFSLLASLFCCSNIVAIGGGRGWRGWRGRFSSEDMPTSNIRLDHWAVRLRPCTGA</sequence>
<protein>
    <submittedName>
        <fullName evidence="2">Uncharacterized protein</fullName>
    </submittedName>
</protein>
<feature type="transmembrane region" description="Helical" evidence="1">
    <location>
        <begin position="74"/>
        <end position="98"/>
    </location>
</feature>
<dbReference type="GeneID" id="36571991"/>
<dbReference type="InParanoid" id="A0A2T3AQG9"/>